<evidence type="ECO:0000259" key="6">
    <source>
        <dbReference type="Pfam" id="PF13193"/>
    </source>
</evidence>
<keyword evidence="2" id="KW-0436">Ligase</keyword>
<organism evidence="7 8">
    <name type="scientific">Conidiobolus coronatus (strain ATCC 28846 / CBS 209.66 / NRRL 28638)</name>
    <name type="common">Delacroixia coronata</name>
    <dbReference type="NCBI Taxonomy" id="796925"/>
    <lineage>
        <taxon>Eukaryota</taxon>
        <taxon>Fungi</taxon>
        <taxon>Fungi incertae sedis</taxon>
        <taxon>Zoopagomycota</taxon>
        <taxon>Entomophthoromycotina</taxon>
        <taxon>Entomophthoromycetes</taxon>
        <taxon>Entomophthorales</taxon>
        <taxon>Ancylistaceae</taxon>
        <taxon>Conidiobolus</taxon>
    </lineage>
</organism>
<dbReference type="InterPro" id="IPR045851">
    <property type="entry name" value="AMP-bd_C_sf"/>
</dbReference>
<dbReference type="Proteomes" id="UP000070444">
    <property type="component" value="Unassembled WGS sequence"/>
</dbReference>
<dbReference type="AlphaFoldDB" id="A0A137P7X5"/>
<evidence type="ECO:0000256" key="4">
    <source>
        <dbReference type="ARBA" id="ARBA00022840"/>
    </source>
</evidence>
<feature type="domain" description="AMP-dependent synthetase/ligase" evidence="5">
    <location>
        <begin position="10"/>
        <end position="362"/>
    </location>
</feature>
<dbReference type="InterPro" id="IPR045310">
    <property type="entry name" value="Pcs60-like"/>
</dbReference>
<evidence type="ECO:0000256" key="1">
    <source>
        <dbReference type="ARBA" id="ARBA00006432"/>
    </source>
</evidence>
<dbReference type="SUPFAM" id="SSF56801">
    <property type="entry name" value="Acetyl-CoA synthetase-like"/>
    <property type="match status" value="1"/>
</dbReference>
<reference evidence="7 8" key="1">
    <citation type="journal article" date="2015" name="Genome Biol. Evol.">
        <title>Phylogenomic analyses indicate that early fungi evolved digesting cell walls of algal ancestors of land plants.</title>
        <authorList>
            <person name="Chang Y."/>
            <person name="Wang S."/>
            <person name="Sekimoto S."/>
            <person name="Aerts A.L."/>
            <person name="Choi C."/>
            <person name="Clum A."/>
            <person name="LaButti K.M."/>
            <person name="Lindquist E.A."/>
            <person name="Yee Ngan C."/>
            <person name="Ohm R.A."/>
            <person name="Salamov A.A."/>
            <person name="Grigoriev I.V."/>
            <person name="Spatafora J.W."/>
            <person name="Berbee M.L."/>
        </authorList>
    </citation>
    <scope>NUCLEOTIDE SEQUENCE [LARGE SCALE GENOMIC DNA]</scope>
    <source>
        <strain evidence="7 8">NRRL 28638</strain>
    </source>
</reference>
<dbReference type="OMA" id="TFRGYYR"/>
<dbReference type="PANTHER" id="PTHR43201">
    <property type="entry name" value="ACYL-COA SYNTHETASE"/>
    <property type="match status" value="1"/>
</dbReference>
<dbReference type="InterPro" id="IPR020845">
    <property type="entry name" value="AMP-binding_CS"/>
</dbReference>
<evidence type="ECO:0000313" key="7">
    <source>
        <dbReference type="EMBL" id="KXN71044.1"/>
    </source>
</evidence>
<dbReference type="CDD" id="cd05926">
    <property type="entry name" value="FACL_fum10p_like"/>
    <property type="match status" value="1"/>
</dbReference>
<name>A0A137P7X5_CONC2</name>
<protein>
    <submittedName>
        <fullName evidence="7">Peroxisomal-coenzyme A synthetase</fullName>
    </submittedName>
</protein>
<keyword evidence="4" id="KW-0067">ATP-binding</keyword>
<dbReference type="Pfam" id="PF13193">
    <property type="entry name" value="AMP-binding_C"/>
    <property type="match status" value="1"/>
</dbReference>
<dbReference type="Gene3D" id="3.30.300.30">
    <property type="match status" value="1"/>
</dbReference>
<dbReference type="OrthoDB" id="3633556at2759"/>
<evidence type="ECO:0000259" key="5">
    <source>
        <dbReference type="Pfam" id="PF00501"/>
    </source>
</evidence>
<dbReference type="Pfam" id="PF00501">
    <property type="entry name" value="AMP-binding"/>
    <property type="match status" value="1"/>
</dbReference>
<dbReference type="InterPro" id="IPR000873">
    <property type="entry name" value="AMP-dep_synth/lig_dom"/>
</dbReference>
<feature type="domain" description="AMP-binding enzyme C-terminal" evidence="6">
    <location>
        <begin position="413"/>
        <end position="488"/>
    </location>
</feature>
<dbReference type="GO" id="GO:0006631">
    <property type="term" value="P:fatty acid metabolic process"/>
    <property type="evidence" value="ECO:0007669"/>
    <property type="project" value="TreeGrafter"/>
</dbReference>
<keyword evidence="8" id="KW-1185">Reference proteome</keyword>
<dbReference type="GO" id="GO:0005524">
    <property type="term" value="F:ATP binding"/>
    <property type="evidence" value="ECO:0007669"/>
    <property type="project" value="UniProtKB-KW"/>
</dbReference>
<dbReference type="InterPro" id="IPR042099">
    <property type="entry name" value="ANL_N_sf"/>
</dbReference>
<accession>A0A137P7X5</accession>
<evidence type="ECO:0000256" key="2">
    <source>
        <dbReference type="ARBA" id="ARBA00022598"/>
    </source>
</evidence>
<dbReference type="PANTHER" id="PTHR43201:SF5">
    <property type="entry name" value="MEDIUM-CHAIN ACYL-COA LIGASE ACSF2, MITOCHONDRIAL"/>
    <property type="match status" value="1"/>
</dbReference>
<comment type="similarity">
    <text evidence="1">Belongs to the ATP-dependent AMP-binding enzyme family.</text>
</comment>
<sequence>MSTLLDIFKNPGNKLAVIDPDLKQEVTYSQLSQQIKQLNQQLFKLANVKSGDCISLVAPNGLEFTVAFLATTFLGCVSAPLNSNYTASEFDFYLQDSKPSVVLVHHTLLSKPNPPVLEVAKKLGLTLLSISWDQSGIVLKPIINQKSSQPITAPPTPDHVALLLHTSGTTGRPKAVPLTHLNLSTSMKNIVNHYKLSPADTSLIVMPLFHVHGLIGALLSTLLSGGTTIIPTKFSASVFWKLYTTFKATWYTAVPTIHQILLNHPAPPADTKIRFIRSCSSALAEPTFHALEKKFNAPVVEAYAMTENAHMMLGNPLPPLKRKPGSVGIPAGVEVKILDQDGNEVVEGEVCLRGPSVTKGYLENPKANAESFTKNGFFRTGDQGKFDNEGYLYLTGRIKELINRGGEKISPLEIDSVLLSHAAVAEAVSFGAPDEKYGQEVAAVVRFREGKSATEDEIKQHCGKSLASFKVPKYVFITDKLPKTATGKIQRRKMVEVFMPKSKL</sequence>
<dbReference type="EMBL" id="KQ964486">
    <property type="protein sequence ID" value="KXN71044.1"/>
    <property type="molecule type" value="Genomic_DNA"/>
</dbReference>
<dbReference type="GO" id="GO:0031956">
    <property type="term" value="F:medium-chain fatty acid-CoA ligase activity"/>
    <property type="evidence" value="ECO:0007669"/>
    <property type="project" value="TreeGrafter"/>
</dbReference>
<dbReference type="InterPro" id="IPR025110">
    <property type="entry name" value="AMP-bd_C"/>
</dbReference>
<dbReference type="PROSITE" id="PS00455">
    <property type="entry name" value="AMP_BINDING"/>
    <property type="match status" value="1"/>
</dbReference>
<proteinExistence type="inferred from homology"/>
<evidence type="ECO:0000313" key="8">
    <source>
        <dbReference type="Proteomes" id="UP000070444"/>
    </source>
</evidence>
<dbReference type="Gene3D" id="3.40.50.12780">
    <property type="entry name" value="N-terminal domain of ligase-like"/>
    <property type="match status" value="1"/>
</dbReference>
<gene>
    <name evidence="7" type="ORF">CONCODRAFT_78564</name>
</gene>
<evidence type="ECO:0000256" key="3">
    <source>
        <dbReference type="ARBA" id="ARBA00022741"/>
    </source>
</evidence>
<dbReference type="STRING" id="796925.A0A137P7X5"/>
<keyword evidence="3" id="KW-0547">Nucleotide-binding</keyword>